<dbReference type="InterPro" id="IPR051312">
    <property type="entry name" value="Diverse_Substr_Oxidored"/>
</dbReference>
<accession>A0A5E4T3Y9</accession>
<dbReference type="InterPro" id="IPR002346">
    <property type="entry name" value="Mopterin_DH_FAD-bd"/>
</dbReference>
<dbReference type="SMART" id="SM01092">
    <property type="entry name" value="CO_deh_flav_C"/>
    <property type="match status" value="1"/>
</dbReference>
<dbReference type="InterPro" id="IPR005107">
    <property type="entry name" value="CO_DH_flav_C"/>
</dbReference>
<dbReference type="PROSITE" id="PS51387">
    <property type="entry name" value="FAD_PCMH"/>
    <property type="match status" value="1"/>
</dbReference>
<organism evidence="3 4">
    <name type="scientific">Pandoraea pneumonica</name>
    <dbReference type="NCBI Taxonomy" id="2508299"/>
    <lineage>
        <taxon>Bacteria</taxon>
        <taxon>Pseudomonadati</taxon>
        <taxon>Pseudomonadota</taxon>
        <taxon>Betaproteobacteria</taxon>
        <taxon>Burkholderiales</taxon>
        <taxon>Burkholderiaceae</taxon>
        <taxon>Pandoraea</taxon>
    </lineage>
</organism>
<dbReference type="GO" id="GO:0016491">
    <property type="term" value="F:oxidoreductase activity"/>
    <property type="evidence" value="ECO:0007669"/>
    <property type="project" value="InterPro"/>
</dbReference>
<evidence type="ECO:0000313" key="3">
    <source>
        <dbReference type="EMBL" id="VVD82876.1"/>
    </source>
</evidence>
<dbReference type="Gene3D" id="3.30.43.10">
    <property type="entry name" value="Uridine Diphospho-n-acetylenolpyruvylglucosamine Reductase, domain 2"/>
    <property type="match status" value="1"/>
</dbReference>
<keyword evidence="1" id="KW-0274">FAD</keyword>
<dbReference type="SUPFAM" id="SSF56176">
    <property type="entry name" value="FAD-binding/transporter-associated domain-like"/>
    <property type="match status" value="1"/>
</dbReference>
<gene>
    <name evidence="3" type="ORF">PPN31114_01226</name>
</gene>
<dbReference type="InterPro" id="IPR016167">
    <property type="entry name" value="FAD-bd_PCMH_sub1"/>
</dbReference>
<keyword evidence="1" id="KW-0285">Flavoprotein</keyword>
<evidence type="ECO:0000256" key="1">
    <source>
        <dbReference type="ARBA" id="ARBA00022827"/>
    </source>
</evidence>
<dbReference type="Gene3D" id="3.30.390.50">
    <property type="entry name" value="CO dehydrogenase flavoprotein, C-terminal domain"/>
    <property type="match status" value="1"/>
</dbReference>
<sequence>MRQFEFIRPQSVEQAIAVHATAHTTPQNAAMRVGEGVYLAGGTTLLDLVKLDVMRPARVIDIHRLGMNSIDRLPDGRLRIGALVTNTTLAYDPAVMRDYPVLSQALLSGASTALRNKATTAGNVMQRVRCGYFRDGVSPCNKREPGSGCAAIGGHHRSLHAVLGGSAQCIAAHPSDMCVAMAAIGATVHVQGAAGERDIAFADFHLLPGDTPWREHALANDEIITHVTLDAPLANARGGYLKRRDRASYQFALASCAVILSLDGGTVREARVALGGVATKPWRAIQAEQVLRGASLSPASADVWRRAADAALTGAHDYGQNGYKIALCQQAIVRNLTRLAAGGTV</sequence>
<dbReference type="InterPro" id="IPR036318">
    <property type="entry name" value="FAD-bd_PCMH-like_sf"/>
</dbReference>
<dbReference type="SUPFAM" id="SSF55447">
    <property type="entry name" value="CO dehydrogenase flavoprotein C-terminal domain-like"/>
    <property type="match status" value="1"/>
</dbReference>
<dbReference type="EMBL" id="CABPSK010000001">
    <property type="protein sequence ID" value="VVD82876.1"/>
    <property type="molecule type" value="Genomic_DNA"/>
</dbReference>
<dbReference type="GeneID" id="300403282"/>
<dbReference type="Gene3D" id="3.30.465.10">
    <property type="match status" value="2"/>
</dbReference>
<keyword evidence="4" id="KW-1185">Reference proteome</keyword>
<dbReference type="PANTHER" id="PTHR42659:SF1">
    <property type="entry name" value="OXIDOREDUCTASE"/>
    <property type="match status" value="1"/>
</dbReference>
<dbReference type="InterPro" id="IPR036683">
    <property type="entry name" value="CO_DH_flav_C_dom_sf"/>
</dbReference>
<dbReference type="InterPro" id="IPR016166">
    <property type="entry name" value="FAD-bd_PCMH"/>
</dbReference>
<dbReference type="Pfam" id="PF00941">
    <property type="entry name" value="FAD_binding_5"/>
    <property type="match status" value="1"/>
</dbReference>
<dbReference type="GO" id="GO:0071949">
    <property type="term" value="F:FAD binding"/>
    <property type="evidence" value="ECO:0007669"/>
    <property type="project" value="InterPro"/>
</dbReference>
<feature type="domain" description="FAD-binding PCMH-type" evidence="2">
    <location>
        <begin position="1"/>
        <end position="234"/>
    </location>
</feature>
<dbReference type="OrthoDB" id="9814706at2"/>
<dbReference type="RefSeq" id="WP_150678540.1">
    <property type="nucleotide sequence ID" value="NZ_CABPSK010000001.1"/>
</dbReference>
<reference evidence="3 4" key="1">
    <citation type="submission" date="2019-08" db="EMBL/GenBank/DDBJ databases">
        <authorList>
            <person name="Peeters C."/>
        </authorList>
    </citation>
    <scope>NUCLEOTIDE SEQUENCE [LARGE SCALE GENOMIC DNA]</scope>
    <source>
        <strain evidence="3 4">LMG 31114</strain>
    </source>
</reference>
<name>A0A5E4T3Y9_9BURK</name>
<dbReference type="Pfam" id="PF03450">
    <property type="entry name" value="CO_deh_flav_C"/>
    <property type="match status" value="1"/>
</dbReference>
<proteinExistence type="predicted"/>
<evidence type="ECO:0000313" key="4">
    <source>
        <dbReference type="Proteomes" id="UP000366945"/>
    </source>
</evidence>
<dbReference type="AlphaFoldDB" id="A0A5E4T3Y9"/>
<protein>
    <submittedName>
        <fullName evidence="3">Xanthine dehydrogenase</fullName>
    </submittedName>
</protein>
<dbReference type="Proteomes" id="UP000366945">
    <property type="component" value="Unassembled WGS sequence"/>
</dbReference>
<evidence type="ECO:0000259" key="2">
    <source>
        <dbReference type="PROSITE" id="PS51387"/>
    </source>
</evidence>
<dbReference type="PANTHER" id="PTHR42659">
    <property type="entry name" value="XANTHINE DEHYDROGENASE SUBUNIT C-RELATED"/>
    <property type="match status" value="1"/>
</dbReference>
<dbReference type="InterPro" id="IPR016169">
    <property type="entry name" value="FAD-bd_PCMH_sub2"/>
</dbReference>